<keyword evidence="2" id="KW-1185">Reference proteome</keyword>
<protein>
    <submittedName>
        <fullName evidence="1">Uncharacterized protein</fullName>
    </submittedName>
</protein>
<dbReference type="EMBL" id="BMEC01000013">
    <property type="protein sequence ID" value="GGC48804.1"/>
    <property type="molecule type" value="Genomic_DNA"/>
</dbReference>
<evidence type="ECO:0000313" key="2">
    <source>
        <dbReference type="Proteomes" id="UP000636010"/>
    </source>
</evidence>
<sequence length="256" mass="30064">MTGKCKLCEKEKELRKSHILPEFMYQNLYDDAPRRFYSLSVDLTNTENSKKRIEQKGIREYLLCGDCEVKLSKYENYAAETIYAKNSNNKAYIKKANETPDQQFFTYEYAGFSYSEYKIFLLSLLWRIIISKSFNTPEIKEEIIEQLRIAVYNENPLDSDDFGCLLQIIKYKKGQIAGGFILDPFLTKNENSPILNMLIDGFMYSFYLNGREITDDKKEFFLKKDGTMIIIGRVLFADKGLFERIKAAFDFFKSKR</sequence>
<dbReference type="Proteomes" id="UP000636010">
    <property type="component" value="Unassembled WGS sequence"/>
</dbReference>
<comment type="caution">
    <text evidence="1">The sequence shown here is derived from an EMBL/GenBank/DDBJ whole genome shotgun (WGS) entry which is preliminary data.</text>
</comment>
<gene>
    <name evidence="1" type="ORF">GCM10011506_38040</name>
</gene>
<evidence type="ECO:0000313" key="1">
    <source>
        <dbReference type="EMBL" id="GGC48804.1"/>
    </source>
</evidence>
<proteinExistence type="predicted"/>
<organism evidence="1 2">
    <name type="scientific">Marivirga lumbricoides</name>
    <dbReference type="NCBI Taxonomy" id="1046115"/>
    <lineage>
        <taxon>Bacteria</taxon>
        <taxon>Pseudomonadati</taxon>
        <taxon>Bacteroidota</taxon>
        <taxon>Cytophagia</taxon>
        <taxon>Cytophagales</taxon>
        <taxon>Marivirgaceae</taxon>
        <taxon>Marivirga</taxon>
    </lineage>
</organism>
<accession>A0ABQ1MXA7</accession>
<reference evidence="2" key="1">
    <citation type="journal article" date="2019" name="Int. J. Syst. Evol. Microbiol.">
        <title>The Global Catalogue of Microorganisms (GCM) 10K type strain sequencing project: providing services to taxonomists for standard genome sequencing and annotation.</title>
        <authorList>
            <consortium name="The Broad Institute Genomics Platform"/>
            <consortium name="The Broad Institute Genome Sequencing Center for Infectious Disease"/>
            <person name="Wu L."/>
            <person name="Ma J."/>
        </authorList>
    </citation>
    <scope>NUCLEOTIDE SEQUENCE [LARGE SCALE GENOMIC DNA]</scope>
    <source>
        <strain evidence="2">CGMCC 1.10832</strain>
    </source>
</reference>
<name>A0ABQ1MXA7_9BACT</name>
<dbReference type="RefSeq" id="WP_188466589.1">
    <property type="nucleotide sequence ID" value="NZ_BAABHU010000013.1"/>
</dbReference>